<keyword evidence="3" id="KW-1185">Reference proteome</keyword>
<organism evidence="2 3">
    <name type="scientific">Actinokineospora bangkokensis</name>
    <dbReference type="NCBI Taxonomy" id="1193682"/>
    <lineage>
        <taxon>Bacteria</taxon>
        <taxon>Bacillati</taxon>
        <taxon>Actinomycetota</taxon>
        <taxon>Actinomycetes</taxon>
        <taxon>Pseudonocardiales</taxon>
        <taxon>Pseudonocardiaceae</taxon>
        <taxon>Actinokineospora</taxon>
    </lineage>
</organism>
<dbReference type="InterPro" id="IPR002645">
    <property type="entry name" value="STAS_dom"/>
</dbReference>
<dbReference type="Pfam" id="PF01740">
    <property type="entry name" value="STAS"/>
    <property type="match status" value="1"/>
</dbReference>
<accession>A0A1Q9LKT1</accession>
<dbReference type="InterPro" id="IPR036513">
    <property type="entry name" value="STAS_dom_sf"/>
</dbReference>
<sequence length="108" mass="11095">MLVRIDGVLDVAYEAVSEEIDDAVAEVVEADRDFVLIDLGEVTRLGTAGIAMLLRVREALGEIGVGFGVIAPLDAPAAGELNRGGFTAAVGLVPTLTQAVVTLSTDTA</sequence>
<dbReference type="EMBL" id="MKQR01000016">
    <property type="protein sequence ID" value="OLR92604.1"/>
    <property type="molecule type" value="Genomic_DNA"/>
</dbReference>
<dbReference type="PROSITE" id="PS50801">
    <property type="entry name" value="STAS"/>
    <property type="match status" value="1"/>
</dbReference>
<proteinExistence type="predicted"/>
<gene>
    <name evidence="2" type="ORF">BJP25_21380</name>
</gene>
<feature type="domain" description="STAS" evidence="1">
    <location>
        <begin position="1"/>
        <end position="103"/>
    </location>
</feature>
<evidence type="ECO:0000259" key="1">
    <source>
        <dbReference type="PROSITE" id="PS50801"/>
    </source>
</evidence>
<protein>
    <recommendedName>
        <fullName evidence="1">STAS domain-containing protein</fullName>
    </recommendedName>
</protein>
<comment type="caution">
    <text evidence="2">The sequence shown here is derived from an EMBL/GenBank/DDBJ whole genome shotgun (WGS) entry which is preliminary data.</text>
</comment>
<dbReference type="SUPFAM" id="SSF52091">
    <property type="entry name" value="SpoIIaa-like"/>
    <property type="match status" value="1"/>
</dbReference>
<dbReference type="Gene3D" id="3.30.750.24">
    <property type="entry name" value="STAS domain"/>
    <property type="match status" value="1"/>
</dbReference>
<name>A0A1Q9LKT1_9PSEU</name>
<evidence type="ECO:0000313" key="3">
    <source>
        <dbReference type="Proteomes" id="UP000186040"/>
    </source>
</evidence>
<reference evidence="2 3" key="1">
    <citation type="submission" date="2016-10" db="EMBL/GenBank/DDBJ databases">
        <title>The Draft Genome Sequence of Actinokineospora bangkokensis 44EHWT reveals the biosynthetic pathway of antifungal compounds Thailandins with unusual extender unit butylmalonyl-CoA.</title>
        <authorList>
            <person name="Greule A."/>
            <person name="Intra B."/>
            <person name="Flemming S."/>
            <person name="Rommel M.G."/>
            <person name="Panbangred W."/>
            <person name="Bechthold A."/>
        </authorList>
    </citation>
    <scope>NUCLEOTIDE SEQUENCE [LARGE SCALE GENOMIC DNA]</scope>
    <source>
        <strain evidence="2 3">44EHW</strain>
    </source>
</reference>
<dbReference type="AlphaFoldDB" id="A0A1Q9LKT1"/>
<evidence type="ECO:0000313" key="2">
    <source>
        <dbReference type="EMBL" id="OLR92604.1"/>
    </source>
</evidence>
<dbReference type="Proteomes" id="UP000186040">
    <property type="component" value="Unassembled WGS sequence"/>
</dbReference>